<proteinExistence type="predicted"/>
<gene>
    <name evidence="1" type="ORF">HB811_09010</name>
</gene>
<name>A0A841XW57_9LIST</name>
<organism evidence="1 2">
    <name type="scientific">Listeria booriae</name>
    <dbReference type="NCBI Taxonomy" id="1552123"/>
    <lineage>
        <taxon>Bacteria</taxon>
        <taxon>Bacillati</taxon>
        <taxon>Bacillota</taxon>
        <taxon>Bacilli</taxon>
        <taxon>Bacillales</taxon>
        <taxon>Listeriaceae</taxon>
        <taxon>Listeria</taxon>
    </lineage>
</organism>
<dbReference type="AlphaFoldDB" id="A0A841XW57"/>
<sequence length="214" mass="25052">MGNVINLLYIDDKIDSLISRYLDNFKFEDVELKFSNLKFKNMNDYEELLEQKVVQVADIIIIDSKLFEEVNAIQKFTGEEFKMIYTTVYPYSKVMVLSQNDDLERFGTIKKYSSVNTRSSRDVIWKDANKFYNGSLKEKLEECVKEILQKREILKRLKNNIENYEPSLIVSKINEMMEGTVTYKNLTDDKINELIILVEKSIKPQIKGVDSNGL</sequence>
<dbReference type="EMBL" id="JAAROV010000002">
    <property type="protein sequence ID" value="MBC1316913.1"/>
    <property type="molecule type" value="Genomic_DNA"/>
</dbReference>
<accession>A0A841XW57</accession>
<evidence type="ECO:0000313" key="2">
    <source>
        <dbReference type="Proteomes" id="UP000543379"/>
    </source>
</evidence>
<reference evidence="1 2" key="1">
    <citation type="submission" date="2020-03" db="EMBL/GenBank/DDBJ databases">
        <title>Soil Listeria distribution.</title>
        <authorList>
            <person name="Liao J."/>
            <person name="Wiedmann M."/>
        </authorList>
    </citation>
    <scope>NUCLEOTIDE SEQUENCE [LARGE SCALE GENOMIC DNA]</scope>
    <source>
        <strain evidence="1 2">FSL L7-1816</strain>
    </source>
</reference>
<evidence type="ECO:0000313" key="1">
    <source>
        <dbReference type="EMBL" id="MBC1316913.1"/>
    </source>
</evidence>
<comment type="caution">
    <text evidence="1">The sequence shown here is derived from an EMBL/GenBank/DDBJ whole genome shotgun (WGS) entry which is preliminary data.</text>
</comment>
<protein>
    <submittedName>
        <fullName evidence="1">Uncharacterized protein</fullName>
    </submittedName>
</protein>
<dbReference type="RefSeq" id="WP_185382390.1">
    <property type="nucleotide sequence ID" value="NZ_JAAROV010000002.1"/>
</dbReference>
<dbReference type="Proteomes" id="UP000543379">
    <property type="component" value="Unassembled WGS sequence"/>
</dbReference>